<dbReference type="PROSITE" id="PS51371">
    <property type="entry name" value="CBS"/>
    <property type="match status" value="2"/>
</dbReference>
<dbReference type="STRING" id="1134435.AC731_005580"/>
<feature type="domain" description="CBS" evidence="3">
    <location>
        <begin position="78"/>
        <end position="133"/>
    </location>
</feature>
<keyword evidence="1 2" id="KW-0129">CBS domain</keyword>
<gene>
    <name evidence="4" type="ORF">AC731_005580</name>
</gene>
<dbReference type="SMART" id="SM00116">
    <property type="entry name" value="CBS"/>
    <property type="match status" value="2"/>
</dbReference>
<accession>A0A127K3B0</accession>
<feature type="domain" description="CBS" evidence="3">
    <location>
        <begin position="11"/>
        <end position="71"/>
    </location>
</feature>
<dbReference type="EMBL" id="CP014646">
    <property type="protein sequence ID" value="AMO36451.1"/>
    <property type="molecule type" value="Genomic_DNA"/>
</dbReference>
<name>A0A127K3B0_9RHOO</name>
<keyword evidence="5" id="KW-1185">Reference proteome</keyword>
<organism evidence="4 5">
    <name type="scientific">Thauera humireducens</name>
    <dbReference type="NCBI Taxonomy" id="1134435"/>
    <lineage>
        <taxon>Bacteria</taxon>
        <taxon>Pseudomonadati</taxon>
        <taxon>Pseudomonadota</taxon>
        <taxon>Betaproteobacteria</taxon>
        <taxon>Rhodocyclales</taxon>
        <taxon>Zoogloeaceae</taxon>
        <taxon>Thauera</taxon>
    </lineage>
</organism>
<dbReference type="PANTHER" id="PTHR43080">
    <property type="entry name" value="CBS DOMAIN-CONTAINING PROTEIN CBSX3, MITOCHONDRIAL"/>
    <property type="match status" value="1"/>
</dbReference>
<dbReference type="SUPFAM" id="SSF54631">
    <property type="entry name" value="CBS-domain pair"/>
    <property type="match status" value="1"/>
</dbReference>
<protein>
    <submittedName>
        <fullName evidence="4">CBS domain-containing protein</fullName>
    </submittedName>
</protein>
<dbReference type="KEGG" id="thu:AC731_005580"/>
<dbReference type="InterPro" id="IPR000644">
    <property type="entry name" value="CBS_dom"/>
</dbReference>
<evidence type="ECO:0000259" key="3">
    <source>
        <dbReference type="PROSITE" id="PS51371"/>
    </source>
</evidence>
<dbReference type="Gene3D" id="3.10.580.10">
    <property type="entry name" value="CBS-domain"/>
    <property type="match status" value="2"/>
</dbReference>
<reference evidence="5" key="1">
    <citation type="submission" date="2016-03" db="EMBL/GenBank/DDBJ databases">
        <authorList>
            <person name="Ma C."/>
            <person name="Zhou S."/>
            <person name="Yang G."/>
        </authorList>
    </citation>
    <scope>NUCLEOTIDE SEQUENCE [LARGE SCALE GENOMIC DNA]</scope>
    <source>
        <strain evidence="5">SgZ-1</strain>
    </source>
</reference>
<evidence type="ECO:0000313" key="5">
    <source>
        <dbReference type="Proteomes" id="UP000036902"/>
    </source>
</evidence>
<dbReference type="InterPro" id="IPR044729">
    <property type="entry name" value="CBS_bac"/>
</dbReference>
<dbReference type="InterPro" id="IPR051257">
    <property type="entry name" value="Diverse_CBS-Domain"/>
</dbReference>
<dbReference type="Pfam" id="PF00571">
    <property type="entry name" value="CBS"/>
    <property type="match status" value="2"/>
</dbReference>
<dbReference type="CDD" id="cd04629">
    <property type="entry name" value="CBS_pair_bac"/>
    <property type="match status" value="1"/>
</dbReference>
<sequence length="135" mass="14960">MLQSLLVKDYMIGDQLAFSPSTNLLRAVHKLLEHGLSGAPVVDENRRLIGFISERDCLKAALDASYFRREEGAVQDFMSTDVVSVSADASLIDAIQIFVSKNLRCLPVVEGSRLVGQISRQDILRGLEKLRAERS</sequence>
<dbReference type="InterPro" id="IPR046342">
    <property type="entry name" value="CBS_dom_sf"/>
</dbReference>
<dbReference type="PANTHER" id="PTHR43080:SF26">
    <property type="entry name" value="REGULATORY PROTEIN"/>
    <property type="match status" value="1"/>
</dbReference>
<dbReference type="Proteomes" id="UP000036902">
    <property type="component" value="Chromosome"/>
</dbReference>
<dbReference type="AlphaFoldDB" id="A0A127K3B0"/>
<evidence type="ECO:0000313" key="4">
    <source>
        <dbReference type="EMBL" id="AMO36451.1"/>
    </source>
</evidence>
<dbReference type="RefSeq" id="WP_004251019.1">
    <property type="nucleotide sequence ID" value="NZ_CP014646.1"/>
</dbReference>
<evidence type="ECO:0000256" key="1">
    <source>
        <dbReference type="ARBA" id="ARBA00023122"/>
    </source>
</evidence>
<proteinExistence type="predicted"/>
<evidence type="ECO:0000256" key="2">
    <source>
        <dbReference type="PROSITE-ProRule" id="PRU00703"/>
    </source>
</evidence>